<gene>
    <name evidence="1" type="ordered locus">PMT_2919</name>
</gene>
<name>B9EST2_PROMM</name>
<proteinExistence type="predicted"/>
<evidence type="ECO:0000313" key="2">
    <source>
        <dbReference type="Proteomes" id="UP000001423"/>
    </source>
</evidence>
<keyword evidence="2" id="KW-1185">Reference proteome</keyword>
<sequence length="64" mass="7247">MVQDLLITNRLQIPAAEMQWRFSRASGPGGQASKGIDRIQFFEPFLVVLSEGYCFVLRSASFHE</sequence>
<dbReference type="HOGENOM" id="CLU_2864276_0_0_3"/>
<accession>B9EST2</accession>
<dbReference type="AlphaFoldDB" id="B9EST2"/>
<dbReference type="EMBL" id="BX548175">
    <property type="protein sequence ID" value="CAX32437.1"/>
    <property type="molecule type" value="Genomic_DNA"/>
</dbReference>
<protein>
    <submittedName>
        <fullName evidence="1">Uncharacterized protein</fullName>
    </submittedName>
</protein>
<dbReference type="Gene3D" id="3.30.160.20">
    <property type="match status" value="1"/>
</dbReference>
<dbReference type="KEGG" id="pmt:PMT_2919"/>
<reference evidence="1 2" key="1">
    <citation type="journal article" date="2003" name="Nature">
        <title>Genome divergence in two Prochlorococcus ecotypes reflects oceanic niche differentiation.</title>
        <authorList>
            <person name="Rocap G."/>
            <person name="Larimer F.W."/>
            <person name="Lamerdin J.E."/>
            <person name="Malfatti S."/>
            <person name="Chain P."/>
            <person name="Ahlgren N.A."/>
            <person name="Arellano A."/>
            <person name="Coleman M."/>
            <person name="Hauser L."/>
            <person name="Hess W.R."/>
            <person name="Johnson Z.I."/>
            <person name="Land M.L."/>
            <person name="Lindell D."/>
            <person name="Post A.F."/>
            <person name="Regala W."/>
            <person name="Shah M."/>
            <person name="Shaw S.L."/>
            <person name="Steglich C."/>
            <person name="Sullivan M.B."/>
            <person name="Ting C.S."/>
            <person name="Tolonen A."/>
            <person name="Webb E.A."/>
            <person name="Zinser E.R."/>
            <person name="Chisholm S.W."/>
        </authorList>
    </citation>
    <scope>NUCLEOTIDE SEQUENCE [LARGE SCALE GENOMIC DNA]</scope>
    <source>
        <strain evidence="2">MIT 9313</strain>
    </source>
</reference>
<organism evidence="1 2">
    <name type="scientific">Prochlorococcus marinus (strain MIT 9313)</name>
    <dbReference type="NCBI Taxonomy" id="74547"/>
    <lineage>
        <taxon>Bacteria</taxon>
        <taxon>Bacillati</taxon>
        <taxon>Cyanobacteriota</taxon>
        <taxon>Cyanophyceae</taxon>
        <taxon>Synechococcales</taxon>
        <taxon>Prochlorococcaceae</taxon>
        <taxon>Prochlorococcus</taxon>
    </lineage>
</organism>
<dbReference type="Proteomes" id="UP000001423">
    <property type="component" value="Chromosome"/>
</dbReference>
<evidence type="ECO:0000313" key="1">
    <source>
        <dbReference type="EMBL" id="CAX32437.1"/>
    </source>
</evidence>